<dbReference type="InterPro" id="IPR006665">
    <property type="entry name" value="OmpA-like"/>
</dbReference>
<comment type="caution">
    <text evidence="7">The sequence shown here is derived from an EMBL/GenBank/DDBJ whole genome shotgun (WGS) entry which is preliminary data.</text>
</comment>
<accession>A0A0I9UC88</accession>
<evidence type="ECO:0000256" key="2">
    <source>
        <dbReference type="ARBA" id="ARBA00023136"/>
    </source>
</evidence>
<comment type="subcellular location">
    <subcellularLocation>
        <location evidence="1">Cell outer membrane</location>
    </subcellularLocation>
</comment>
<dbReference type="InterPro" id="IPR036737">
    <property type="entry name" value="OmpA-like_sf"/>
</dbReference>
<dbReference type="Gene3D" id="3.40.1520.20">
    <property type="match status" value="1"/>
</dbReference>
<keyword evidence="5" id="KW-1133">Transmembrane helix</keyword>
<dbReference type="SUPFAM" id="SSF103088">
    <property type="entry name" value="OmpA-like"/>
    <property type="match status" value="1"/>
</dbReference>
<dbReference type="InterPro" id="IPR006664">
    <property type="entry name" value="OMP_bac"/>
</dbReference>
<dbReference type="RefSeq" id="WP_047314390.1">
    <property type="nucleotide sequence ID" value="NZ_LDPQ01000005.1"/>
</dbReference>
<dbReference type="PROSITE" id="PS51123">
    <property type="entry name" value="OMPA_2"/>
    <property type="match status" value="1"/>
</dbReference>
<dbReference type="EMBL" id="LDPR01000002">
    <property type="protein sequence ID" value="KLO38715.1"/>
    <property type="molecule type" value="Genomic_DNA"/>
</dbReference>
<keyword evidence="5" id="KW-0812">Transmembrane</keyword>
<dbReference type="PANTHER" id="PTHR30329">
    <property type="entry name" value="STATOR ELEMENT OF FLAGELLAR MOTOR COMPLEX"/>
    <property type="match status" value="1"/>
</dbReference>
<sequence>MGDKGSVDTTAAIIDPRQAARFDRRSPGLPWLIGVVVIPLLIAAIGYGAFDRPPPVNGPTGTLPSLTPSNSSGASKFSLAPLSIGRNANNITLSGEFPDDSAKAALMDALKGSLAPGVNVVDQIQINPNVDALDFSNAGLLFKLSASMIDFSLTVNGDTVTLAGTAVSMDQKNTLDRAAVHTWSGLNIVDNIQVKGQIPPPGAPGPVPPGALPADPCADLQSAINAATGGPITFGNDAFSLTPADGQILTQVADKLKACPKAHATLNGYTDNSGSEGINIPLSAQWAGTVADFLVAHGVARDRLAVKGMGSVNPIASNDTPDGRAKNRRVEIVVS</sequence>
<reference evidence="7 8" key="1">
    <citation type="submission" date="2015-05" db="EMBL/GenBank/DDBJ databases">
        <title>Genome sequence of Mycobacterium haemophilum.</title>
        <authorList>
            <person name="Greninger A.L."/>
            <person name="Cunningham G."/>
            <person name="Miller S."/>
        </authorList>
    </citation>
    <scope>NUCLEOTIDE SEQUENCE [LARGE SCALE GENOMIC DNA]</scope>
    <source>
        <strain evidence="8">UC1</strain>
    </source>
</reference>
<gene>
    <name evidence="7" type="ORF">ABH38_03955</name>
</gene>
<dbReference type="PANTHER" id="PTHR30329:SF21">
    <property type="entry name" value="LIPOPROTEIN YIAD-RELATED"/>
    <property type="match status" value="1"/>
</dbReference>
<dbReference type="Pfam" id="PF21923">
    <property type="entry name" value="BON_like"/>
    <property type="match status" value="1"/>
</dbReference>
<proteinExistence type="predicted"/>
<keyword evidence="3" id="KW-0998">Cell outer membrane</keyword>
<feature type="transmembrane region" description="Helical" evidence="5">
    <location>
        <begin position="29"/>
        <end position="50"/>
    </location>
</feature>
<dbReference type="PATRIC" id="fig|29311.18.peg.3558"/>
<evidence type="ECO:0000256" key="3">
    <source>
        <dbReference type="ARBA" id="ARBA00023237"/>
    </source>
</evidence>
<evidence type="ECO:0000256" key="1">
    <source>
        <dbReference type="ARBA" id="ARBA00004442"/>
    </source>
</evidence>
<dbReference type="GO" id="GO:0009279">
    <property type="term" value="C:cell outer membrane"/>
    <property type="evidence" value="ECO:0007669"/>
    <property type="project" value="UniProtKB-SubCell"/>
</dbReference>
<keyword evidence="2 4" id="KW-0472">Membrane</keyword>
<evidence type="ECO:0000256" key="4">
    <source>
        <dbReference type="PROSITE-ProRule" id="PRU00473"/>
    </source>
</evidence>
<evidence type="ECO:0000313" key="8">
    <source>
        <dbReference type="Proteomes" id="UP000036334"/>
    </source>
</evidence>
<organism evidence="7 8">
    <name type="scientific">Mycobacterium haemophilum</name>
    <dbReference type="NCBI Taxonomy" id="29311"/>
    <lineage>
        <taxon>Bacteria</taxon>
        <taxon>Bacillati</taxon>
        <taxon>Actinomycetota</taxon>
        <taxon>Actinomycetes</taxon>
        <taxon>Mycobacteriales</taxon>
        <taxon>Mycobacteriaceae</taxon>
        <taxon>Mycobacterium</taxon>
    </lineage>
</organism>
<evidence type="ECO:0000256" key="5">
    <source>
        <dbReference type="SAM" id="Phobius"/>
    </source>
</evidence>
<dbReference type="CDD" id="cd07185">
    <property type="entry name" value="OmpA_C-like"/>
    <property type="match status" value="1"/>
</dbReference>
<dbReference type="AlphaFoldDB" id="A0A0I9UC88"/>
<evidence type="ECO:0000259" key="6">
    <source>
        <dbReference type="PROSITE" id="PS51123"/>
    </source>
</evidence>
<dbReference type="STRING" id="1202450.B586_05970"/>
<keyword evidence="8" id="KW-1185">Reference proteome</keyword>
<dbReference type="InterPro" id="IPR050330">
    <property type="entry name" value="Bact_OuterMem_StrucFunc"/>
</dbReference>
<dbReference type="InterPro" id="IPR054121">
    <property type="entry name" value="ArfA_BON-like"/>
</dbReference>
<feature type="domain" description="OmpA-like" evidence="6">
    <location>
        <begin position="221"/>
        <end position="335"/>
    </location>
</feature>
<evidence type="ECO:0000313" key="7">
    <source>
        <dbReference type="EMBL" id="KLO38715.1"/>
    </source>
</evidence>
<dbReference type="Proteomes" id="UP000036334">
    <property type="component" value="Unassembled WGS sequence"/>
</dbReference>
<dbReference type="Gene3D" id="3.30.1330.60">
    <property type="entry name" value="OmpA-like domain"/>
    <property type="match status" value="1"/>
</dbReference>
<dbReference type="PRINTS" id="PR01021">
    <property type="entry name" value="OMPADOMAIN"/>
</dbReference>
<dbReference type="Pfam" id="PF00691">
    <property type="entry name" value="OmpA"/>
    <property type="match status" value="1"/>
</dbReference>
<dbReference type="PRINTS" id="PR01023">
    <property type="entry name" value="NAFLGMOTY"/>
</dbReference>
<name>A0A0I9UC88_9MYCO</name>
<protein>
    <submittedName>
        <fullName evidence="7">Membrane protein</fullName>
    </submittedName>
</protein>